<keyword evidence="2" id="KW-1185">Reference proteome</keyword>
<evidence type="ECO:0000313" key="2">
    <source>
        <dbReference type="Proteomes" id="UP001319200"/>
    </source>
</evidence>
<comment type="caution">
    <text evidence="1">The sequence shown here is derived from an EMBL/GenBank/DDBJ whole genome shotgun (WGS) entry which is preliminary data.</text>
</comment>
<name>A0AAP2GJ13_9BACT</name>
<reference evidence="1 2" key="1">
    <citation type="submission" date="2021-05" db="EMBL/GenBank/DDBJ databases">
        <title>A Polyphasic approach of four new species of the genus Ohtaekwangia: Ohtaekwangia histidinii sp. nov., Ohtaekwangia cretensis sp. nov., Ohtaekwangia indiensis sp. nov., Ohtaekwangia reichenbachii sp. nov. from diverse environment.</title>
        <authorList>
            <person name="Octaviana S."/>
        </authorList>
    </citation>
    <scope>NUCLEOTIDE SEQUENCE [LARGE SCALE GENOMIC DNA]</scope>
    <source>
        <strain evidence="1 2">PWU4</strain>
    </source>
</reference>
<organism evidence="1 2">
    <name type="scientific">Chryseosolibacter histidini</name>
    <dbReference type="NCBI Taxonomy" id="2782349"/>
    <lineage>
        <taxon>Bacteria</taxon>
        <taxon>Pseudomonadati</taxon>
        <taxon>Bacteroidota</taxon>
        <taxon>Cytophagia</taxon>
        <taxon>Cytophagales</taxon>
        <taxon>Chryseotaleaceae</taxon>
        <taxon>Chryseosolibacter</taxon>
    </lineage>
</organism>
<dbReference type="AlphaFoldDB" id="A0AAP2GJ13"/>
<accession>A0AAP2GJ13</accession>
<proteinExistence type="predicted"/>
<evidence type="ECO:0000313" key="1">
    <source>
        <dbReference type="EMBL" id="MBT1697851.1"/>
    </source>
</evidence>
<dbReference type="Proteomes" id="UP001319200">
    <property type="component" value="Unassembled WGS sequence"/>
</dbReference>
<dbReference type="RefSeq" id="WP_254163721.1">
    <property type="nucleotide sequence ID" value="NZ_JAHESF010000011.1"/>
</dbReference>
<protein>
    <submittedName>
        <fullName evidence="1">Uncharacterized protein</fullName>
    </submittedName>
</protein>
<dbReference type="EMBL" id="JAHESF010000011">
    <property type="protein sequence ID" value="MBT1697851.1"/>
    <property type="molecule type" value="Genomic_DNA"/>
</dbReference>
<sequence>MKYLLTPWKAKTGNHQFLLENRTPTKTTHIRGYGFGVTFSSRCFVWSHSFSSNAMFLQYTAPDFTS</sequence>
<gene>
    <name evidence="1" type="ORF">KK083_13240</name>
</gene>